<dbReference type="GO" id="GO:0005615">
    <property type="term" value="C:extracellular space"/>
    <property type="evidence" value="ECO:0007669"/>
    <property type="project" value="UniProtKB-KW"/>
</dbReference>
<dbReference type="InterPro" id="IPR036048">
    <property type="entry name" value="Interleukin_8-like_sf"/>
</dbReference>
<evidence type="ECO:0000259" key="4">
    <source>
        <dbReference type="SMART" id="SM00199"/>
    </source>
</evidence>
<name>A0A3Q3JUU3_MONAL</name>
<sequence length="106" mass="12281">MQCNTLFFLPSLSCLCLALAQVSYDDCCLRYVTHLNHKTQKHVVDYRRQETDGSCNIPAVIFIMKKGRMLCTNPKENWVMKLMKNIDQKKAKPSKTSTRKRRPKSG</sequence>
<protein>
    <recommendedName>
        <fullName evidence="4">Chemokine interleukin-8-like domain-containing protein</fullName>
    </recommendedName>
</protein>
<evidence type="ECO:0000256" key="2">
    <source>
        <dbReference type="SAM" id="MobiDB-lite"/>
    </source>
</evidence>
<keyword evidence="6" id="KW-1185">Reference proteome</keyword>
<dbReference type="CDD" id="cd00169">
    <property type="entry name" value="Chemokine"/>
    <property type="match status" value="1"/>
</dbReference>
<dbReference type="Ensembl" id="ENSMALT00000024316.1">
    <property type="protein sequence ID" value="ENSMALP00000023864.1"/>
    <property type="gene ID" value="ENSMALG00000016638.1"/>
</dbReference>
<keyword evidence="3" id="KW-0732">Signal</keyword>
<feature type="compositionally biased region" description="Basic residues" evidence="2">
    <location>
        <begin position="91"/>
        <end position="106"/>
    </location>
</feature>
<dbReference type="SUPFAM" id="SSF54117">
    <property type="entry name" value="Interleukin 8-like chemokines"/>
    <property type="match status" value="1"/>
</dbReference>
<dbReference type="GO" id="GO:0008009">
    <property type="term" value="F:chemokine activity"/>
    <property type="evidence" value="ECO:0007669"/>
    <property type="project" value="InterPro"/>
</dbReference>
<keyword evidence="1" id="KW-0202">Cytokine</keyword>
<proteinExistence type="predicted"/>
<dbReference type="AlphaFoldDB" id="A0A3Q3JUU3"/>
<evidence type="ECO:0000256" key="3">
    <source>
        <dbReference type="SAM" id="SignalP"/>
    </source>
</evidence>
<accession>A0A3Q3JUU3</accession>
<dbReference type="CTD" id="100333914"/>
<organism evidence="5 6">
    <name type="scientific">Monopterus albus</name>
    <name type="common">Swamp eel</name>
    <dbReference type="NCBI Taxonomy" id="43700"/>
    <lineage>
        <taxon>Eukaryota</taxon>
        <taxon>Metazoa</taxon>
        <taxon>Chordata</taxon>
        <taxon>Craniata</taxon>
        <taxon>Vertebrata</taxon>
        <taxon>Euteleostomi</taxon>
        <taxon>Actinopterygii</taxon>
        <taxon>Neopterygii</taxon>
        <taxon>Teleostei</taxon>
        <taxon>Neoteleostei</taxon>
        <taxon>Acanthomorphata</taxon>
        <taxon>Anabantaria</taxon>
        <taxon>Synbranchiformes</taxon>
        <taxon>Synbranchidae</taxon>
        <taxon>Monopterus</taxon>
    </lineage>
</organism>
<dbReference type="RefSeq" id="XP_020446886.1">
    <property type="nucleotide sequence ID" value="XM_020591230.1"/>
</dbReference>
<feature type="signal peptide" evidence="3">
    <location>
        <begin position="1"/>
        <end position="20"/>
    </location>
</feature>
<dbReference type="Proteomes" id="UP000261600">
    <property type="component" value="Unplaced"/>
</dbReference>
<dbReference type="InterPro" id="IPR039809">
    <property type="entry name" value="Chemokine_b/g/d"/>
</dbReference>
<dbReference type="PANTHER" id="PTHR12015">
    <property type="entry name" value="SMALL INDUCIBLE CYTOKINE A"/>
    <property type="match status" value="1"/>
</dbReference>
<feature type="domain" description="Chemokine interleukin-8-like" evidence="4">
    <location>
        <begin position="24"/>
        <end position="86"/>
    </location>
</feature>
<feature type="chain" id="PRO_5018614126" description="Chemokine interleukin-8-like domain-containing protein" evidence="3">
    <location>
        <begin position="21"/>
        <end position="106"/>
    </location>
</feature>
<dbReference type="SMART" id="SM00199">
    <property type="entry name" value="SCY"/>
    <property type="match status" value="1"/>
</dbReference>
<evidence type="ECO:0000256" key="1">
    <source>
        <dbReference type="ARBA" id="ARBA00022514"/>
    </source>
</evidence>
<evidence type="ECO:0000313" key="6">
    <source>
        <dbReference type="Proteomes" id="UP000261600"/>
    </source>
</evidence>
<dbReference type="InterPro" id="IPR001811">
    <property type="entry name" value="Chemokine_IL8-like_dom"/>
</dbReference>
<feature type="region of interest" description="Disordered" evidence="2">
    <location>
        <begin position="85"/>
        <end position="106"/>
    </location>
</feature>
<dbReference type="OrthoDB" id="9447832at2759"/>
<evidence type="ECO:0000313" key="5">
    <source>
        <dbReference type="Ensembl" id="ENSMALP00000023864.1"/>
    </source>
</evidence>
<dbReference type="Gene3D" id="2.40.50.40">
    <property type="match status" value="1"/>
</dbReference>
<reference evidence="5" key="1">
    <citation type="submission" date="2025-08" db="UniProtKB">
        <authorList>
            <consortium name="Ensembl"/>
        </authorList>
    </citation>
    <scope>IDENTIFICATION</scope>
</reference>
<dbReference type="KEGG" id="malb:109955260"/>
<dbReference type="GO" id="GO:0006955">
    <property type="term" value="P:immune response"/>
    <property type="evidence" value="ECO:0007669"/>
    <property type="project" value="InterPro"/>
</dbReference>
<dbReference type="PANTHER" id="PTHR12015:SF186">
    <property type="entry name" value="C-C MOTIF CHEMOKINE 21-LIKE-RELATED"/>
    <property type="match status" value="1"/>
</dbReference>
<reference evidence="5" key="2">
    <citation type="submission" date="2025-09" db="UniProtKB">
        <authorList>
            <consortium name="Ensembl"/>
        </authorList>
    </citation>
    <scope>IDENTIFICATION</scope>
</reference>
<dbReference type="GeneID" id="109955260"/>
<dbReference type="Pfam" id="PF00048">
    <property type="entry name" value="IL8"/>
    <property type="match status" value="1"/>
</dbReference>